<dbReference type="SMART" id="SM00267">
    <property type="entry name" value="GGDEF"/>
    <property type="match status" value="1"/>
</dbReference>
<proteinExistence type="predicted"/>
<dbReference type="Pfam" id="PF00990">
    <property type="entry name" value="GGDEF"/>
    <property type="match status" value="1"/>
</dbReference>
<dbReference type="PANTHER" id="PTHR33121">
    <property type="entry name" value="CYCLIC DI-GMP PHOSPHODIESTERASE PDEF"/>
    <property type="match status" value="1"/>
</dbReference>
<dbReference type="SMART" id="SM00052">
    <property type="entry name" value="EAL"/>
    <property type="match status" value="1"/>
</dbReference>
<keyword evidence="5" id="KW-1185">Reference proteome</keyword>
<keyword evidence="1" id="KW-1133">Transmembrane helix</keyword>
<dbReference type="Gene3D" id="3.20.20.450">
    <property type="entry name" value="EAL domain"/>
    <property type="match status" value="1"/>
</dbReference>
<reference evidence="4 5" key="1">
    <citation type="submission" date="2017-01" db="EMBL/GenBank/DDBJ databases">
        <authorList>
            <person name="Mah S.A."/>
            <person name="Swanson W.J."/>
            <person name="Moy G.W."/>
            <person name="Vacquier V.D."/>
        </authorList>
    </citation>
    <scope>NUCLEOTIDE SEQUENCE [LARGE SCALE GENOMIC DNA]</scope>
    <source>
        <strain evidence="4 5">CPCC 203464</strain>
    </source>
</reference>
<dbReference type="Pfam" id="PF00563">
    <property type="entry name" value="EAL"/>
    <property type="match status" value="1"/>
</dbReference>
<evidence type="ECO:0000259" key="3">
    <source>
        <dbReference type="PROSITE" id="PS50887"/>
    </source>
</evidence>
<keyword evidence="1" id="KW-0472">Membrane</keyword>
<protein>
    <submittedName>
        <fullName evidence="4">Diguanylate cyclase (GGDEF) domain-containing protein</fullName>
    </submittedName>
</protein>
<feature type="transmembrane region" description="Helical" evidence="1">
    <location>
        <begin position="195"/>
        <end position="216"/>
    </location>
</feature>
<feature type="transmembrane region" description="Helical" evidence="1">
    <location>
        <begin position="40"/>
        <end position="59"/>
    </location>
</feature>
<dbReference type="InterPro" id="IPR001633">
    <property type="entry name" value="EAL_dom"/>
</dbReference>
<dbReference type="InterPro" id="IPR035919">
    <property type="entry name" value="EAL_sf"/>
</dbReference>
<gene>
    <name evidence="4" type="ORF">SAMN05445060_3888</name>
</gene>
<sequence>MATVDVRVQGAQHRLTLIAWAVVIVGAIITDVVAGNAARAGLVAAVGLLSAVTMAYWIARYRPAYAFGWWAIAAAVALFAAGFAFRGEPFRTPGHGFTVALALTTLGNIAMVAGGVRVALGRRLRPNPAFIDLFVIVVGAFLAEWVLLIVPTARPGVSGLDAALSGLCPAADIIMLTLLAQLSGSINWRNNTPRLSVAALGMVTVGDVVGSIAHSFEASPPTAFMAAAYLLAFGLAAVAVASPGITTCHAPAPAPAPGATGLVLIAVMLLVCALVPTLTHPHSPTDLVVRSMLVGLILMGLFVRGERAIRHLRVQAQEARYAATHDVATGLPNRLVLQQSPPGFESGPVTVLFIDLDNFNDINDSYGHQIGDLVIAETAHRITDVLRPDDLAVHYNGDEFVVLTHGIRVRPEALAQRILAAIEVPFRTHGLTLQVTASAGITLAEADGTPTWIDEAVHDADTAMRRAKSRGSGLHSLFDTSLRARVLDEAVLTLGLRGAVDRGEFDVYYQPIVNAHTREVVDREALLRWTYQGQTVPPDIFIPLAERSDIIAEIGEFVLQRSLSDAACWRASEPNVGVAVNISARQLRGDTLVHQVELLLSTHRFPPQALTIELTETAVLDTLSEAAEQLQRLADLGVNIAMDDFGTGLSSLTRLRTLPITTVKIDKSFVADLGTSQPVESMVAAIIALSEALGLGTVAEGVQTIRQAAILERLGCGRLQGYLYGRPKPGVDLLPTFQAPAL</sequence>
<evidence type="ECO:0000259" key="2">
    <source>
        <dbReference type="PROSITE" id="PS50883"/>
    </source>
</evidence>
<feature type="transmembrane region" description="Helical" evidence="1">
    <location>
        <begin position="162"/>
        <end position="183"/>
    </location>
</feature>
<feature type="transmembrane region" description="Helical" evidence="1">
    <location>
        <begin position="15"/>
        <end position="34"/>
    </location>
</feature>
<dbReference type="NCBIfam" id="TIGR00254">
    <property type="entry name" value="GGDEF"/>
    <property type="match status" value="1"/>
</dbReference>
<dbReference type="InterPro" id="IPR043128">
    <property type="entry name" value="Rev_trsase/Diguanyl_cyclase"/>
</dbReference>
<dbReference type="EMBL" id="FTNT01000014">
    <property type="protein sequence ID" value="SIS22078.1"/>
    <property type="molecule type" value="Genomic_DNA"/>
</dbReference>
<dbReference type="Proteomes" id="UP000186218">
    <property type="component" value="Unassembled WGS sequence"/>
</dbReference>
<dbReference type="AlphaFoldDB" id="A0A1N7HBL8"/>
<feature type="transmembrane region" description="Helical" evidence="1">
    <location>
        <begin position="66"/>
        <end position="85"/>
    </location>
</feature>
<dbReference type="CDD" id="cd01949">
    <property type="entry name" value="GGDEF"/>
    <property type="match status" value="1"/>
</dbReference>
<feature type="transmembrane region" description="Helical" evidence="1">
    <location>
        <begin position="97"/>
        <end position="118"/>
    </location>
</feature>
<feature type="transmembrane region" description="Helical" evidence="1">
    <location>
        <begin position="130"/>
        <end position="150"/>
    </location>
</feature>
<dbReference type="InterPro" id="IPR000160">
    <property type="entry name" value="GGDEF_dom"/>
</dbReference>
<dbReference type="GO" id="GO:0071111">
    <property type="term" value="F:cyclic-guanylate-specific phosphodiesterase activity"/>
    <property type="evidence" value="ECO:0007669"/>
    <property type="project" value="InterPro"/>
</dbReference>
<dbReference type="CDD" id="cd01948">
    <property type="entry name" value="EAL"/>
    <property type="match status" value="1"/>
</dbReference>
<feature type="transmembrane region" description="Helical" evidence="1">
    <location>
        <begin position="262"/>
        <end position="281"/>
    </location>
</feature>
<dbReference type="InterPro" id="IPR029787">
    <property type="entry name" value="Nucleotide_cyclase"/>
</dbReference>
<dbReference type="STRING" id="1344003.SAMN05445060_3888"/>
<dbReference type="Gene3D" id="3.30.70.270">
    <property type="match status" value="1"/>
</dbReference>
<feature type="domain" description="GGDEF" evidence="3">
    <location>
        <begin position="347"/>
        <end position="480"/>
    </location>
</feature>
<evidence type="ECO:0000313" key="5">
    <source>
        <dbReference type="Proteomes" id="UP000186218"/>
    </source>
</evidence>
<dbReference type="InterPro" id="IPR050706">
    <property type="entry name" value="Cyclic-di-GMP_PDE-like"/>
</dbReference>
<dbReference type="SUPFAM" id="SSF141868">
    <property type="entry name" value="EAL domain-like"/>
    <property type="match status" value="1"/>
</dbReference>
<dbReference type="PROSITE" id="PS50887">
    <property type="entry name" value="GGDEF"/>
    <property type="match status" value="1"/>
</dbReference>
<dbReference type="SUPFAM" id="SSF55073">
    <property type="entry name" value="Nucleotide cyclase"/>
    <property type="match status" value="1"/>
</dbReference>
<accession>A0A1N7HBL8</accession>
<dbReference type="PANTHER" id="PTHR33121:SF70">
    <property type="entry name" value="SIGNALING PROTEIN YKOW"/>
    <property type="match status" value="1"/>
</dbReference>
<evidence type="ECO:0000313" key="4">
    <source>
        <dbReference type="EMBL" id="SIS22078.1"/>
    </source>
</evidence>
<feature type="domain" description="EAL" evidence="2">
    <location>
        <begin position="489"/>
        <end position="741"/>
    </location>
</feature>
<dbReference type="RefSeq" id="WP_076482691.1">
    <property type="nucleotide sequence ID" value="NZ_FTNT01000014.1"/>
</dbReference>
<dbReference type="OrthoDB" id="23692at2"/>
<feature type="transmembrane region" description="Helical" evidence="1">
    <location>
        <begin position="222"/>
        <end position="241"/>
    </location>
</feature>
<name>A0A1N7HBL8_9NOCA</name>
<dbReference type="PROSITE" id="PS50883">
    <property type="entry name" value="EAL"/>
    <property type="match status" value="1"/>
</dbReference>
<evidence type="ECO:0000256" key="1">
    <source>
        <dbReference type="SAM" id="Phobius"/>
    </source>
</evidence>
<keyword evidence="1" id="KW-0812">Transmembrane</keyword>
<organism evidence="4 5">
    <name type="scientific">Williamsia sterculiae</name>
    <dbReference type="NCBI Taxonomy" id="1344003"/>
    <lineage>
        <taxon>Bacteria</taxon>
        <taxon>Bacillati</taxon>
        <taxon>Actinomycetota</taxon>
        <taxon>Actinomycetes</taxon>
        <taxon>Mycobacteriales</taxon>
        <taxon>Nocardiaceae</taxon>
        <taxon>Williamsia</taxon>
    </lineage>
</organism>